<evidence type="ECO:0000256" key="5">
    <source>
        <dbReference type="ARBA" id="ARBA00022553"/>
    </source>
</evidence>
<feature type="transmembrane region" description="Helical" evidence="14">
    <location>
        <begin position="99"/>
        <end position="121"/>
    </location>
</feature>
<keyword evidence="7 14" id="KW-0812">Transmembrane</keyword>
<evidence type="ECO:0000256" key="2">
    <source>
        <dbReference type="ARBA" id="ARBA00004651"/>
    </source>
</evidence>
<dbReference type="InterPro" id="IPR035965">
    <property type="entry name" value="PAS-like_dom_sf"/>
</dbReference>
<dbReference type="GO" id="GO:0005886">
    <property type="term" value="C:plasma membrane"/>
    <property type="evidence" value="ECO:0007669"/>
    <property type="project" value="UniProtKB-SubCell"/>
</dbReference>
<feature type="transmembrane region" description="Helical" evidence="14">
    <location>
        <begin position="56"/>
        <end position="79"/>
    </location>
</feature>
<organism evidence="17 18">
    <name type="scientific">Methylocystis bryophila</name>
    <dbReference type="NCBI Taxonomy" id="655015"/>
    <lineage>
        <taxon>Bacteria</taxon>
        <taxon>Pseudomonadati</taxon>
        <taxon>Pseudomonadota</taxon>
        <taxon>Alphaproteobacteria</taxon>
        <taxon>Hyphomicrobiales</taxon>
        <taxon>Methylocystaceae</taxon>
        <taxon>Methylocystis</taxon>
    </lineage>
</organism>
<dbReference type="GO" id="GO:0000155">
    <property type="term" value="F:phosphorelay sensor kinase activity"/>
    <property type="evidence" value="ECO:0007669"/>
    <property type="project" value="InterPro"/>
</dbReference>
<dbReference type="Pfam" id="PF02518">
    <property type="entry name" value="HATPase_c"/>
    <property type="match status" value="1"/>
</dbReference>
<dbReference type="PANTHER" id="PTHR43065">
    <property type="entry name" value="SENSOR HISTIDINE KINASE"/>
    <property type="match status" value="1"/>
</dbReference>
<evidence type="ECO:0000256" key="6">
    <source>
        <dbReference type="ARBA" id="ARBA00022679"/>
    </source>
</evidence>
<comment type="subcellular location">
    <subcellularLocation>
        <location evidence="2">Cell membrane</location>
        <topology evidence="2">Multi-pass membrane protein</topology>
    </subcellularLocation>
</comment>
<dbReference type="GO" id="GO:0005524">
    <property type="term" value="F:ATP binding"/>
    <property type="evidence" value="ECO:0007669"/>
    <property type="project" value="UniProtKB-KW"/>
</dbReference>
<evidence type="ECO:0000256" key="1">
    <source>
        <dbReference type="ARBA" id="ARBA00000085"/>
    </source>
</evidence>
<dbReference type="AlphaFoldDB" id="A0A1W6MQ92"/>
<dbReference type="SUPFAM" id="SSF55874">
    <property type="entry name" value="ATPase domain of HSP90 chaperone/DNA topoisomerase II/histidine kinase"/>
    <property type="match status" value="1"/>
</dbReference>
<dbReference type="SUPFAM" id="SSF55785">
    <property type="entry name" value="PYP-like sensor domain (PAS domain)"/>
    <property type="match status" value="1"/>
</dbReference>
<dbReference type="Pfam" id="PF00672">
    <property type="entry name" value="HAMP"/>
    <property type="match status" value="1"/>
</dbReference>
<reference evidence="17 18" key="1">
    <citation type="submission" date="2017-02" db="EMBL/GenBank/DDBJ databases">
        <authorList>
            <person name="Peterson S.W."/>
        </authorList>
    </citation>
    <scope>NUCLEOTIDE SEQUENCE [LARGE SCALE GENOMIC DNA]</scope>
    <source>
        <strain evidence="17 18">S285</strain>
    </source>
</reference>
<dbReference type="InterPro" id="IPR003660">
    <property type="entry name" value="HAMP_dom"/>
</dbReference>
<dbReference type="SMART" id="SM00388">
    <property type="entry name" value="HisKA"/>
    <property type="match status" value="1"/>
</dbReference>
<accession>A0A1W6MQ92</accession>
<comment type="catalytic activity">
    <reaction evidence="1">
        <text>ATP + protein L-histidine = ADP + protein N-phospho-L-histidine.</text>
        <dbReference type="EC" id="2.7.13.3"/>
    </reaction>
</comment>
<dbReference type="SUPFAM" id="SSF47384">
    <property type="entry name" value="Homodimeric domain of signal transducing histidine kinase"/>
    <property type="match status" value="1"/>
</dbReference>
<evidence type="ECO:0000256" key="10">
    <source>
        <dbReference type="ARBA" id="ARBA00022840"/>
    </source>
</evidence>
<dbReference type="PROSITE" id="PS50885">
    <property type="entry name" value="HAMP"/>
    <property type="match status" value="1"/>
</dbReference>
<keyword evidence="5" id="KW-0597">Phosphoprotein</keyword>
<dbReference type="PROSITE" id="PS51257">
    <property type="entry name" value="PROKAR_LIPOPROTEIN"/>
    <property type="match status" value="1"/>
</dbReference>
<evidence type="ECO:0000256" key="9">
    <source>
        <dbReference type="ARBA" id="ARBA00022777"/>
    </source>
</evidence>
<dbReference type="Proteomes" id="UP000193978">
    <property type="component" value="Chromosome"/>
</dbReference>
<dbReference type="EC" id="2.7.13.3" evidence="3"/>
<dbReference type="STRING" id="655015.B1812_00115"/>
<dbReference type="InterPro" id="IPR017232">
    <property type="entry name" value="NtrY"/>
</dbReference>
<name>A0A1W6MQ92_9HYPH</name>
<keyword evidence="10" id="KW-0067">ATP-binding</keyword>
<dbReference type="InterPro" id="IPR045671">
    <property type="entry name" value="NtrY-like_N"/>
</dbReference>
<keyword evidence="9 17" id="KW-0418">Kinase</keyword>
<protein>
    <recommendedName>
        <fullName evidence="3">histidine kinase</fullName>
        <ecNumber evidence="3">2.7.13.3</ecNumber>
    </recommendedName>
</protein>
<evidence type="ECO:0000256" key="11">
    <source>
        <dbReference type="ARBA" id="ARBA00022989"/>
    </source>
</evidence>
<dbReference type="OrthoDB" id="9776727at2"/>
<feature type="domain" description="Histidine kinase" evidence="15">
    <location>
        <begin position="512"/>
        <end position="731"/>
    </location>
</feature>
<dbReference type="Gene3D" id="1.10.287.130">
    <property type="match status" value="1"/>
</dbReference>
<dbReference type="PANTHER" id="PTHR43065:SF10">
    <property type="entry name" value="PEROXIDE STRESS-ACTIVATED HISTIDINE KINASE MAK3"/>
    <property type="match status" value="1"/>
</dbReference>
<dbReference type="SUPFAM" id="SSF158472">
    <property type="entry name" value="HAMP domain-like"/>
    <property type="match status" value="1"/>
</dbReference>
<evidence type="ECO:0000256" key="13">
    <source>
        <dbReference type="ARBA" id="ARBA00023136"/>
    </source>
</evidence>
<keyword evidence="8" id="KW-0547">Nucleotide-binding</keyword>
<sequence length="751" mass="81869">MSQGGKLTGRLVAPRGRRLLWAWAGPAVVLAALACASATFLVIASAGPIEPNSKTLILLYVADSLAIVLLLAMVLRQSLTLWRAWRKGEAAARLHVRTVAFFSLVALIPALAVAVVGTVSLERALSPAFMSNLKGFVHKTAEAAQTFRETQCGELLKEAQLTASDLDQSRAIYDADRNLYHKYFETRARTLGFSVAALVHPNGQILDQVVGDPTAASAIVIALPQEDFRDARQGALQCRMIDDDRTFVGLRLLTSFPDTYLYVTRPMHPFAIEFPRQAGIFIKNYDSFESFGAEVKRNFAIIYAMLTMILLLSAIWVGLDFANRLVAPIRTLIAATDEVSAGNLAVRVEVDRDHGDLSRLGAVFNKMTTELDLQQKRLLEASRINEERRAFTEAVLAGVPASVFGADADGRITVVNRSAEALLRAGGASAPGRVEDALPEIAPALRDAVEVFPRAIQTQLTIKRGARERIYNVSVTSAGAADGDRNFVVTLDDITDLVTAQRTSAWADVARRMAHEIKNPLTPIQLSAERLKRKYGKAIQTDREIFDQCIDTIVRQVDDIKRMVDEFSTFARLPKARPERDDLCESVRQTAFLMRVGNADVDIVEDLPAEGLFAQIDRRALSQALQNIVKNAIEGIAARQGSEPGEKGVVHIALKRRDGMAQIDVIDNGKGFPATNRQRLLEPYMTTRAEGTGLGLPIVAKIVEDHGGRLELLDAPSGKGACVRILLPIEPPGEAASGGWERTKSSRVGGA</sequence>
<dbReference type="SMART" id="SM00387">
    <property type="entry name" value="HATPase_c"/>
    <property type="match status" value="1"/>
</dbReference>
<evidence type="ECO:0000256" key="7">
    <source>
        <dbReference type="ARBA" id="ARBA00022692"/>
    </source>
</evidence>
<keyword evidence="4" id="KW-1003">Cell membrane</keyword>
<evidence type="ECO:0000259" key="15">
    <source>
        <dbReference type="PROSITE" id="PS50109"/>
    </source>
</evidence>
<evidence type="ECO:0000256" key="4">
    <source>
        <dbReference type="ARBA" id="ARBA00022475"/>
    </source>
</evidence>
<dbReference type="Gene3D" id="6.10.340.10">
    <property type="match status" value="1"/>
</dbReference>
<feature type="domain" description="HAMP" evidence="16">
    <location>
        <begin position="323"/>
        <end position="376"/>
    </location>
</feature>
<dbReference type="Gene3D" id="3.30.565.10">
    <property type="entry name" value="Histidine kinase-like ATPase, C-terminal domain"/>
    <property type="match status" value="1"/>
</dbReference>
<evidence type="ECO:0000313" key="18">
    <source>
        <dbReference type="Proteomes" id="UP000193978"/>
    </source>
</evidence>
<keyword evidence="18" id="KW-1185">Reference proteome</keyword>
<keyword evidence="12" id="KW-0902">Two-component regulatory system</keyword>
<dbReference type="Pfam" id="PF00512">
    <property type="entry name" value="HisKA"/>
    <property type="match status" value="1"/>
</dbReference>
<evidence type="ECO:0000313" key="17">
    <source>
        <dbReference type="EMBL" id="ARN79732.1"/>
    </source>
</evidence>
<dbReference type="Pfam" id="PF19312">
    <property type="entry name" value="NtrY_N"/>
    <property type="match status" value="1"/>
</dbReference>
<dbReference type="EMBL" id="CP019948">
    <property type="protein sequence ID" value="ARN79732.1"/>
    <property type="molecule type" value="Genomic_DNA"/>
</dbReference>
<dbReference type="InterPro" id="IPR005467">
    <property type="entry name" value="His_kinase_dom"/>
</dbReference>
<proteinExistence type="predicted"/>
<dbReference type="SMART" id="SM00304">
    <property type="entry name" value="HAMP"/>
    <property type="match status" value="1"/>
</dbReference>
<dbReference type="InterPro" id="IPR003594">
    <property type="entry name" value="HATPase_dom"/>
</dbReference>
<dbReference type="InterPro" id="IPR004358">
    <property type="entry name" value="Sig_transdc_His_kin-like_C"/>
</dbReference>
<keyword evidence="13 14" id="KW-0472">Membrane</keyword>
<feature type="transmembrane region" description="Helical" evidence="14">
    <location>
        <begin position="20"/>
        <end position="44"/>
    </location>
</feature>
<dbReference type="CDD" id="cd06225">
    <property type="entry name" value="HAMP"/>
    <property type="match status" value="1"/>
</dbReference>
<gene>
    <name evidence="17" type="ORF">B1812_00115</name>
</gene>
<evidence type="ECO:0000256" key="12">
    <source>
        <dbReference type="ARBA" id="ARBA00023012"/>
    </source>
</evidence>
<dbReference type="PIRSF" id="PIRSF037532">
    <property type="entry name" value="STHK_NtrY"/>
    <property type="match status" value="1"/>
</dbReference>
<dbReference type="InterPro" id="IPR036097">
    <property type="entry name" value="HisK_dim/P_sf"/>
</dbReference>
<evidence type="ECO:0000259" key="16">
    <source>
        <dbReference type="PROSITE" id="PS50885"/>
    </source>
</evidence>
<dbReference type="InterPro" id="IPR003661">
    <property type="entry name" value="HisK_dim/P_dom"/>
</dbReference>
<evidence type="ECO:0000256" key="3">
    <source>
        <dbReference type="ARBA" id="ARBA00012438"/>
    </source>
</evidence>
<evidence type="ECO:0000256" key="8">
    <source>
        <dbReference type="ARBA" id="ARBA00022741"/>
    </source>
</evidence>
<dbReference type="KEGG" id="mbry:B1812_00115"/>
<dbReference type="PROSITE" id="PS50109">
    <property type="entry name" value="HIS_KIN"/>
    <property type="match status" value="1"/>
</dbReference>
<dbReference type="CDD" id="cd00082">
    <property type="entry name" value="HisKA"/>
    <property type="match status" value="1"/>
</dbReference>
<dbReference type="InterPro" id="IPR036890">
    <property type="entry name" value="HATPase_C_sf"/>
</dbReference>
<keyword evidence="11 14" id="KW-1133">Transmembrane helix</keyword>
<keyword evidence="6" id="KW-0808">Transferase</keyword>
<evidence type="ECO:0000256" key="14">
    <source>
        <dbReference type="SAM" id="Phobius"/>
    </source>
</evidence>
<dbReference type="PRINTS" id="PR00344">
    <property type="entry name" value="BCTRLSENSOR"/>
</dbReference>
<dbReference type="Gene3D" id="3.30.450.20">
    <property type="entry name" value="PAS domain"/>
    <property type="match status" value="1"/>
</dbReference>